<keyword evidence="1" id="KW-1133">Transmembrane helix</keyword>
<proteinExistence type="predicted"/>
<comment type="caution">
    <text evidence="2">The sequence shown here is derived from an EMBL/GenBank/DDBJ whole genome shotgun (WGS) entry which is preliminary data.</text>
</comment>
<dbReference type="AlphaFoldDB" id="A0A841CZD6"/>
<reference evidence="2 3" key="1">
    <citation type="submission" date="2020-08" db="EMBL/GenBank/DDBJ databases">
        <title>Genomic Encyclopedia of Type Strains, Phase III (KMG-III): the genomes of soil and plant-associated and newly described type strains.</title>
        <authorList>
            <person name="Whitman W."/>
        </authorList>
    </citation>
    <scope>NUCLEOTIDE SEQUENCE [LARGE SCALE GENOMIC DNA]</scope>
    <source>
        <strain evidence="2 3">CECT 3303</strain>
    </source>
</reference>
<dbReference type="EMBL" id="JACHJJ010000005">
    <property type="protein sequence ID" value="MBB5962830.1"/>
    <property type="molecule type" value="Genomic_DNA"/>
</dbReference>
<dbReference type="RefSeq" id="WP_184940522.1">
    <property type="nucleotide sequence ID" value="NZ_BAAAWZ010000001.1"/>
</dbReference>
<keyword evidence="3" id="KW-1185">Reference proteome</keyword>
<sequence>MSARDWGSTAVPALGVTAVVTVIVVAVTGVFIAGRAEPRPEAVRAETPATGFAWRQGACVGRNGSVFRLVPCGEADGRVISVVGGRPADCPGETDEIVRIRVASETGEQFSPSLRTDRTACVRNLRQPHPGDPGEGGGVLRPGDCLALRGGERPCSASGWYGRVLALVDRTDECPRRALDALLVDERSIACLGEGRRMLSVGDCVVRPAGRKVSREALSSTSCGSSRAWAEVTGRVVSRGRCPEGSDRYLKVREPGVRRPVTCLRRVALHGSP</sequence>
<organism evidence="2 3">
    <name type="scientific">Planomonospora venezuelensis</name>
    <dbReference type="NCBI Taxonomy" id="1999"/>
    <lineage>
        <taxon>Bacteria</taxon>
        <taxon>Bacillati</taxon>
        <taxon>Actinomycetota</taxon>
        <taxon>Actinomycetes</taxon>
        <taxon>Streptosporangiales</taxon>
        <taxon>Streptosporangiaceae</taxon>
        <taxon>Planomonospora</taxon>
    </lineage>
</organism>
<name>A0A841CZD6_PLAVE</name>
<keyword evidence="1" id="KW-0472">Membrane</keyword>
<dbReference type="Proteomes" id="UP000562352">
    <property type="component" value="Unassembled WGS sequence"/>
</dbReference>
<keyword evidence="1" id="KW-0812">Transmembrane</keyword>
<feature type="transmembrane region" description="Helical" evidence="1">
    <location>
        <begin position="12"/>
        <end position="34"/>
    </location>
</feature>
<evidence type="ECO:0000313" key="2">
    <source>
        <dbReference type="EMBL" id="MBB5962830.1"/>
    </source>
</evidence>
<accession>A0A841CZD6</accession>
<evidence type="ECO:0000313" key="3">
    <source>
        <dbReference type="Proteomes" id="UP000562352"/>
    </source>
</evidence>
<protein>
    <submittedName>
        <fullName evidence="2">Uncharacterized protein</fullName>
    </submittedName>
</protein>
<evidence type="ECO:0000256" key="1">
    <source>
        <dbReference type="SAM" id="Phobius"/>
    </source>
</evidence>
<gene>
    <name evidence="2" type="ORF">FHS22_002098</name>
</gene>